<evidence type="ECO:0000313" key="3">
    <source>
        <dbReference type="EMBL" id="ELR19109.1"/>
    </source>
</evidence>
<dbReference type="GO" id="GO:0030638">
    <property type="term" value="P:polyketide metabolic process"/>
    <property type="evidence" value="ECO:0007669"/>
    <property type="project" value="InterPro"/>
</dbReference>
<dbReference type="Pfam" id="PF07366">
    <property type="entry name" value="SnoaL"/>
    <property type="match status" value="1"/>
</dbReference>
<dbReference type="AlphaFoldDB" id="L8H0W6"/>
<protein>
    <submittedName>
        <fullName evidence="3">SnoaL family polyketide cyclase</fullName>
    </submittedName>
</protein>
<feature type="region of interest" description="Disordered" evidence="1">
    <location>
        <begin position="210"/>
        <end position="229"/>
    </location>
</feature>
<sequence>MEKRMLLGLVVAVLALLPHARATFSCNSKGDCAEVNDQTGYDPRFKCTTDGRYCTTNGPDPDEGKRLSVTGKELKDKALRMLFEVWAGNDFANVDQFVSSSHVLTSSHLARPLVGHDGLKDYNSHMLTSFLDYSFIVDDIIQEGNKVVLRFQFFGTHTGDYEGFPATGRFVRVRDCVCVFDFWNGKIQQTLLVWPQSNLLKQLSQEPTVAIKGPTTSGDMESSPKLRGP</sequence>
<reference evidence="3 4" key="1">
    <citation type="journal article" date="2013" name="Genome Biol.">
        <title>Genome of Acanthamoeba castellanii highlights extensive lateral gene transfer and early evolution of tyrosine kinase signaling.</title>
        <authorList>
            <person name="Clarke M."/>
            <person name="Lohan A.J."/>
            <person name="Liu B."/>
            <person name="Lagkouvardos I."/>
            <person name="Roy S."/>
            <person name="Zafar N."/>
            <person name="Bertelli C."/>
            <person name="Schilde C."/>
            <person name="Kianianmomeni A."/>
            <person name="Burglin T.R."/>
            <person name="Frech C."/>
            <person name="Turcotte B."/>
            <person name="Kopec K.O."/>
            <person name="Synnott J.M."/>
            <person name="Choo C."/>
            <person name="Paponov I."/>
            <person name="Finkler A."/>
            <person name="Soon Heng Tan C."/>
            <person name="Hutchins A.P."/>
            <person name="Weinmeier T."/>
            <person name="Rattei T."/>
            <person name="Chu J.S."/>
            <person name="Gimenez G."/>
            <person name="Irimia M."/>
            <person name="Rigden D.J."/>
            <person name="Fitzpatrick D.A."/>
            <person name="Lorenzo-Morales J."/>
            <person name="Bateman A."/>
            <person name="Chiu C.H."/>
            <person name="Tang P."/>
            <person name="Hegemann P."/>
            <person name="Fromm H."/>
            <person name="Raoult D."/>
            <person name="Greub G."/>
            <person name="Miranda-Saavedra D."/>
            <person name="Chen N."/>
            <person name="Nash P."/>
            <person name="Ginger M.L."/>
            <person name="Horn M."/>
            <person name="Schaap P."/>
            <person name="Caler L."/>
            <person name="Loftus B."/>
        </authorList>
    </citation>
    <scope>NUCLEOTIDE SEQUENCE [LARGE SCALE GENOMIC DNA]</scope>
    <source>
        <strain evidence="3 4">Neff</strain>
    </source>
</reference>
<organism evidence="3 4">
    <name type="scientific">Acanthamoeba castellanii (strain ATCC 30010 / Neff)</name>
    <dbReference type="NCBI Taxonomy" id="1257118"/>
    <lineage>
        <taxon>Eukaryota</taxon>
        <taxon>Amoebozoa</taxon>
        <taxon>Discosea</taxon>
        <taxon>Longamoebia</taxon>
        <taxon>Centramoebida</taxon>
        <taxon>Acanthamoebidae</taxon>
        <taxon>Acanthamoeba</taxon>
    </lineage>
</organism>
<dbReference type="InterPro" id="IPR009959">
    <property type="entry name" value="Cyclase_SnoaL-like"/>
</dbReference>
<dbReference type="InterPro" id="IPR032710">
    <property type="entry name" value="NTF2-like_dom_sf"/>
</dbReference>
<keyword evidence="2" id="KW-0732">Signal</keyword>
<dbReference type="OrthoDB" id="3657563at2759"/>
<dbReference type="PANTHER" id="PTHR38436">
    <property type="entry name" value="POLYKETIDE CYCLASE SNOAL-LIKE DOMAIN"/>
    <property type="match status" value="1"/>
</dbReference>
<dbReference type="EMBL" id="KB007938">
    <property type="protein sequence ID" value="ELR19109.1"/>
    <property type="molecule type" value="Genomic_DNA"/>
</dbReference>
<feature type="chain" id="PRO_5003990789" evidence="2">
    <location>
        <begin position="23"/>
        <end position="229"/>
    </location>
</feature>
<accession>L8H0W6</accession>
<evidence type="ECO:0000313" key="4">
    <source>
        <dbReference type="Proteomes" id="UP000011083"/>
    </source>
</evidence>
<name>L8H0W6_ACACF</name>
<dbReference type="PANTHER" id="PTHR38436:SF1">
    <property type="entry name" value="ESTER CYCLASE"/>
    <property type="match status" value="1"/>
</dbReference>
<gene>
    <name evidence="3" type="ORF">ACA1_323430</name>
</gene>
<dbReference type="SUPFAM" id="SSF54427">
    <property type="entry name" value="NTF2-like"/>
    <property type="match status" value="1"/>
</dbReference>
<dbReference type="VEuPathDB" id="AmoebaDB:ACA1_323430"/>
<dbReference type="Proteomes" id="UP000011083">
    <property type="component" value="Unassembled WGS sequence"/>
</dbReference>
<evidence type="ECO:0000256" key="1">
    <source>
        <dbReference type="SAM" id="MobiDB-lite"/>
    </source>
</evidence>
<dbReference type="RefSeq" id="XP_004341176.1">
    <property type="nucleotide sequence ID" value="XM_004341128.1"/>
</dbReference>
<dbReference type="KEGG" id="acan:ACA1_323430"/>
<feature type="signal peptide" evidence="2">
    <location>
        <begin position="1"/>
        <end position="22"/>
    </location>
</feature>
<keyword evidence="4" id="KW-1185">Reference proteome</keyword>
<dbReference type="Gene3D" id="3.10.450.50">
    <property type="match status" value="1"/>
</dbReference>
<evidence type="ECO:0000256" key="2">
    <source>
        <dbReference type="SAM" id="SignalP"/>
    </source>
</evidence>
<proteinExistence type="predicted"/>
<dbReference type="GeneID" id="14919907"/>